<keyword evidence="2" id="KW-0812">Transmembrane</keyword>
<dbReference type="GeneID" id="39607561"/>
<dbReference type="CDD" id="cd08760">
    <property type="entry name" value="Cyt_b561_FRRS1_like"/>
    <property type="match status" value="1"/>
</dbReference>
<keyword evidence="2" id="KW-0472">Membrane</keyword>
<gene>
    <name evidence="3" type="ORF">D7B24_003872</name>
</gene>
<feature type="compositionally biased region" description="Low complexity" evidence="1">
    <location>
        <begin position="669"/>
        <end position="681"/>
    </location>
</feature>
<sequence>MAPADRYSAPGGAQYDSNTMTVGDGTWDFEKNTFLLPNLQGLNFETMRYNGMANRFSTVAEYHSLIMAHAVIGALVFLLFVPAAVFFARFYTRRPGFAIKYHAMLGIFNILLLTVVFVLGWFAVGPNRSWTNPHHAIGLAIYVMFLLQAIGGRLVRHVQGRSIRVMFHQWSGRLIALLGIIQVPLGLTLYGSPKYLFILYSLWMAFLFLLYFIFDYRRGEFKDRDAYTRGGRSELTYGPDSEYRTEVTEKTERRGGMSRWLGPLAAGGALWAFTRRRNNKKDNATSRSGSRSRSRSRNRGPEVIASRRASTSYVGGGRPSTSYAGARRPSASYIDDDKYTEFDSRREDNKKGGGFMKAMLGVGAALGAGKLVSGMMNRREKKHYNDEYSAVSTETPRRDRVGRGTAPAISEYSDYTETTRHDAGTASLLPPPGNPHLAQALSAAEERPQNSRPITTRPTHARTRSGYEIEDSDYSSYVSPSRRRDGDRAAGAGGKGKGILAGLGLGWFAKKLADRKNKRQDDYRYRDEEETMVSRYTGDGYSSPSRTRRHSRRPSGRQAPYSAVGTSVTGLTEDSSQFEPRPADSGHSGPPMPPLPAGAPPIPAPYPASRSRANSQVRTDVVEPAVMPAMPADPQGVLHHESGSESYFSPGGRPHRRPSERRRVEGERAAAAAAASAGALAAEEEARHRAYTPSGPVSVKVKMHDDKDRNVTLRRLTDDEAAASRRDQRRRRDNSVSSIGTGSPSRQRYRRDSSQRRVELAAESAVTDATPLPPLSPPNPAFAKGRKPKDSAYYSGQPAGSASLAPPEASSIGSPESHGTWSAMSPSPGGPGDKPTASAADNRRRRRQERRRSESRPTGADMFD</sequence>
<dbReference type="EMBL" id="RBVV01000215">
    <property type="protein sequence ID" value="RNJ52321.1"/>
    <property type="molecule type" value="Genomic_DNA"/>
</dbReference>
<feature type="transmembrane region" description="Helical" evidence="2">
    <location>
        <begin position="197"/>
        <end position="214"/>
    </location>
</feature>
<feature type="compositionally biased region" description="Pro residues" evidence="1">
    <location>
        <begin position="771"/>
        <end position="780"/>
    </location>
</feature>
<evidence type="ECO:0008006" key="5">
    <source>
        <dbReference type="Google" id="ProtNLM"/>
    </source>
</evidence>
<name>A0A3M9XWB5_9PEZI</name>
<dbReference type="RefSeq" id="XP_028490479.1">
    <property type="nucleotide sequence ID" value="XM_028638058.1"/>
</dbReference>
<feature type="compositionally biased region" description="Pro residues" evidence="1">
    <location>
        <begin position="590"/>
        <end position="606"/>
    </location>
</feature>
<feature type="transmembrane region" description="Helical" evidence="2">
    <location>
        <begin position="174"/>
        <end position="191"/>
    </location>
</feature>
<keyword evidence="2" id="KW-1133">Transmembrane helix</keyword>
<dbReference type="Gene3D" id="1.20.120.1770">
    <property type="match status" value="1"/>
</dbReference>
<feature type="transmembrane region" description="Helical" evidence="2">
    <location>
        <begin position="103"/>
        <end position="124"/>
    </location>
</feature>
<proteinExistence type="predicted"/>
<feature type="compositionally biased region" description="Basic and acidic residues" evidence="1">
    <location>
        <begin position="702"/>
        <end position="726"/>
    </location>
</feature>
<feature type="transmembrane region" description="Helical" evidence="2">
    <location>
        <begin position="136"/>
        <end position="154"/>
    </location>
</feature>
<evidence type="ECO:0000256" key="1">
    <source>
        <dbReference type="SAM" id="MobiDB-lite"/>
    </source>
</evidence>
<feature type="region of interest" description="Disordered" evidence="1">
    <location>
        <begin position="386"/>
        <end position="496"/>
    </location>
</feature>
<dbReference type="PANTHER" id="PTHR47797">
    <property type="entry name" value="DEHYDROGENASE, PUTATIVE (AFU_ORTHOLOGUE AFUA_8G05805)-RELATED"/>
    <property type="match status" value="1"/>
</dbReference>
<feature type="region of interest" description="Disordered" evidence="1">
    <location>
        <begin position="534"/>
        <end position="864"/>
    </location>
</feature>
<comment type="caution">
    <text evidence="3">The sequence shown here is derived from an EMBL/GenBank/DDBJ whole genome shotgun (WGS) entry which is preliminary data.</text>
</comment>
<evidence type="ECO:0000256" key="2">
    <source>
        <dbReference type="SAM" id="Phobius"/>
    </source>
</evidence>
<feature type="compositionally biased region" description="Low complexity" evidence="1">
    <location>
        <begin position="735"/>
        <end position="746"/>
    </location>
</feature>
<feature type="compositionally biased region" description="Basic residues" evidence="1">
    <location>
        <begin position="546"/>
        <end position="555"/>
    </location>
</feature>
<feature type="region of interest" description="Disordered" evidence="1">
    <location>
        <begin position="280"/>
        <end position="329"/>
    </location>
</feature>
<feature type="compositionally biased region" description="Polar residues" evidence="1">
    <location>
        <begin position="564"/>
        <end position="578"/>
    </location>
</feature>
<dbReference type="AlphaFoldDB" id="A0A3M9XWB5"/>
<reference evidence="3 4" key="1">
    <citation type="submission" date="2018-10" db="EMBL/GenBank/DDBJ databases">
        <title>Genome sequence of Verticillium nonalfalfae VnAa140.</title>
        <authorList>
            <person name="Stajich J.E."/>
            <person name="Kasson M.T."/>
        </authorList>
    </citation>
    <scope>NUCLEOTIDE SEQUENCE [LARGE SCALE GENOMIC DNA]</scope>
    <source>
        <strain evidence="3 4">VnAa140</strain>
    </source>
</reference>
<feature type="transmembrane region" description="Helical" evidence="2">
    <location>
        <begin position="66"/>
        <end position="91"/>
    </location>
</feature>
<feature type="compositionally biased region" description="Polar residues" evidence="1">
    <location>
        <begin position="308"/>
        <end position="323"/>
    </location>
</feature>
<dbReference type="Proteomes" id="UP000267145">
    <property type="component" value="Unassembled WGS sequence"/>
</dbReference>
<feature type="compositionally biased region" description="Polar residues" evidence="1">
    <location>
        <begin position="811"/>
        <end position="825"/>
    </location>
</feature>
<feature type="compositionally biased region" description="Basic and acidic residues" evidence="1">
    <location>
        <begin position="750"/>
        <end position="760"/>
    </location>
</feature>
<feature type="transmembrane region" description="Helical" evidence="2">
    <location>
        <begin position="355"/>
        <end position="376"/>
    </location>
</feature>
<evidence type="ECO:0000313" key="3">
    <source>
        <dbReference type="EMBL" id="RNJ52321.1"/>
    </source>
</evidence>
<accession>A0A3M9XWB5</accession>
<organism evidence="3 4">
    <name type="scientific">Verticillium nonalfalfae</name>
    <dbReference type="NCBI Taxonomy" id="1051616"/>
    <lineage>
        <taxon>Eukaryota</taxon>
        <taxon>Fungi</taxon>
        <taxon>Dikarya</taxon>
        <taxon>Ascomycota</taxon>
        <taxon>Pezizomycotina</taxon>
        <taxon>Sordariomycetes</taxon>
        <taxon>Hypocreomycetidae</taxon>
        <taxon>Glomerellales</taxon>
        <taxon>Plectosphaerellaceae</taxon>
        <taxon>Verticillium</taxon>
    </lineage>
</organism>
<dbReference type="STRING" id="1051616.A0A3M9XWB5"/>
<dbReference type="PANTHER" id="PTHR47797:SF3">
    <property type="entry name" value="CYTOCHROME B561 DOMAIN-CONTAINING PROTEIN"/>
    <property type="match status" value="1"/>
</dbReference>
<keyword evidence="4" id="KW-1185">Reference proteome</keyword>
<protein>
    <recommendedName>
        <fullName evidence="5">Cytochrome b561 domain-containing protein</fullName>
    </recommendedName>
</protein>
<evidence type="ECO:0000313" key="4">
    <source>
        <dbReference type="Proteomes" id="UP000267145"/>
    </source>
</evidence>